<feature type="domain" description="Cytidylate kinase" evidence="10">
    <location>
        <begin position="6"/>
        <end position="241"/>
    </location>
</feature>
<dbReference type="EMBL" id="JMCC02000105">
    <property type="protein sequence ID" value="KIG13176.1"/>
    <property type="molecule type" value="Genomic_DNA"/>
</dbReference>
<protein>
    <recommendedName>
        <fullName evidence="8">Cytidylate kinase</fullName>
        <shortName evidence="8">CK</shortName>
        <ecNumber evidence="8">2.7.4.25</ecNumber>
    </recommendedName>
    <alternativeName>
        <fullName evidence="8">Cytidine monophosphate kinase</fullName>
        <shortName evidence="8">CMP kinase</shortName>
    </alternativeName>
</protein>
<comment type="catalytic activity">
    <reaction evidence="6 8">
        <text>dCMP + ATP = dCDP + ADP</text>
        <dbReference type="Rhea" id="RHEA:25094"/>
        <dbReference type="ChEBI" id="CHEBI:30616"/>
        <dbReference type="ChEBI" id="CHEBI:57566"/>
        <dbReference type="ChEBI" id="CHEBI:58593"/>
        <dbReference type="ChEBI" id="CHEBI:456216"/>
        <dbReference type="EC" id="2.7.4.25"/>
    </reaction>
</comment>
<gene>
    <name evidence="8" type="primary">cmk</name>
    <name evidence="11" type="ORF">DB30_00484</name>
</gene>
<comment type="similarity">
    <text evidence="1 8">Belongs to the cytidylate kinase family. Type 1 subfamily.</text>
</comment>
<accession>A0A0C2CPR1</accession>
<keyword evidence="8" id="KW-0963">Cytoplasm</keyword>
<feature type="compositionally biased region" description="Basic and acidic residues" evidence="9">
    <location>
        <begin position="191"/>
        <end position="209"/>
    </location>
</feature>
<dbReference type="Gene3D" id="3.40.50.300">
    <property type="entry name" value="P-loop containing nucleotide triphosphate hydrolases"/>
    <property type="match status" value="1"/>
</dbReference>
<evidence type="ECO:0000256" key="2">
    <source>
        <dbReference type="ARBA" id="ARBA00022679"/>
    </source>
</evidence>
<comment type="subcellular location">
    <subcellularLocation>
        <location evidence="8">Cytoplasm</location>
    </subcellularLocation>
</comment>
<dbReference type="RefSeq" id="WP_052556238.1">
    <property type="nucleotide sequence ID" value="NZ_JMCC02000105.1"/>
</dbReference>
<dbReference type="SUPFAM" id="SSF52540">
    <property type="entry name" value="P-loop containing nucleoside triphosphate hydrolases"/>
    <property type="match status" value="1"/>
</dbReference>
<organism evidence="11 12">
    <name type="scientific">Enhygromyxa salina</name>
    <dbReference type="NCBI Taxonomy" id="215803"/>
    <lineage>
        <taxon>Bacteria</taxon>
        <taxon>Pseudomonadati</taxon>
        <taxon>Myxococcota</taxon>
        <taxon>Polyangia</taxon>
        <taxon>Nannocystales</taxon>
        <taxon>Nannocystaceae</taxon>
        <taxon>Enhygromyxa</taxon>
    </lineage>
</organism>
<keyword evidence="3 8" id="KW-0547">Nucleotide-binding</keyword>
<dbReference type="GO" id="GO:0005737">
    <property type="term" value="C:cytoplasm"/>
    <property type="evidence" value="ECO:0007669"/>
    <property type="project" value="UniProtKB-SubCell"/>
</dbReference>
<evidence type="ECO:0000256" key="7">
    <source>
        <dbReference type="ARBA" id="ARBA00048478"/>
    </source>
</evidence>
<evidence type="ECO:0000256" key="5">
    <source>
        <dbReference type="ARBA" id="ARBA00022840"/>
    </source>
</evidence>
<dbReference type="NCBIfam" id="TIGR00017">
    <property type="entry name" value="cmk"/>
    <property type="match status" value="1"/>
</dbReference>
<dbReference type="EC" id="2.7.4.25" evidence="8"/>
<dbReference type="GO" id="GO:0005524">
    <property type="term" value="F:ATP binding"/>
    <property type="evidence" value="ECO:0007669"/>
    <property type="project" value="UniProtKB-UniRule"/>
</dbReference>
<dbReference type="Proteomes" id="UP000031599">
    <property type="component" value="Unassembled WGS sequence"/>
</dbReference>
<dbReference type="HAMAP" id="MF_00238">
    <property type="entry name" value="Cytidyl_kinase_type1"/>
    <property type="match status" value="1"/>
</dbReference>
<dbReference type="AlphaFoldDB" id="A0A0C2CPR1"/>
<evidence type="ECO:0000256" key="9">
    <source>
        <dbReference type="SAM" id="MobiDB-lite"/>
    </source>
</evidence>
<proteinExistence type="inferred from homology"/>
<feature type="binding site" evidence="8">
    <location>
        <begin position="10"/>
        <end position="18"/>
    </location>
    <ligand>
        <name>ATP</name>
        <dbReference type="ChEBI" id="CHEBI:30616"/>
    </ligand>
</feature>
<keyword evidence="4 8" id="KW-0418">Kinase</keyword>
<keyword evidence="2 8" id="KW-0808">Transferase</keyword>
<dbReference type="CDD" id="cd02020">
    <property type="entry name" value="CMPK"/>
    <property type="match status" value="1"/>
</dbReference>
<comment type="caution">
    <text evidence="11">The sequence shown here is derived from an EMBL/GenBank/DDBJ whole genome shotgun (WGS) entry which is preliminary data.</text>
</comment>
<evidence type="ECO:0000259" key="10">
    <source>
        <dbReference type="Pfam" id="PF02224"/>
    </source>
</evidence>
<evidence type="ECO:0000256" key="1">
    <source>
        <dbReference type="ARBA" id="ARBA00009427"/>
    </source>
</evidence>
<dbReference type="InterPro" id="IPR003136">
    <property type="entry name" value="Cytidylate_kin"/>
</dbReference>
<evidence type="ECO:0000256" key="4">
    <source>
        <dbReference type="ARBA" id="ARBA00022777"/>
    </source>
</evidence>
<evidence type="ECO:0000313" key="12">
    <source>
        <dbReference type="Proteomes" id="UP000031599"/>
    </source>
</evidence>
<keyword evidence="5 8" id="KW-0067">ATP-binding</keyword>
<evidence type="ECO:0000313" key="11">
    <source>
        <dbReference type="EMBL" id="KIG13176.1"/>
    </source>
</evidence>
<dbReference type="GO" id="GO:0006220">
    <property type="term" value="P:pyrimidine nucleotide metabolic process"/>
    <property type="evidence" value="ECO:0007669"/>
    <property type="project" value="UniProtKB-UniRule"/>
</dbReference>
<reference evidence="11 12" key="1">
    <citation type="submission" date="2014-12" db="EMBL/GenBank/DDBJ databases">
        <title>Genome assembly of Enhygromyxa salina DSM 15201.</title>
        <authorList>
            <person name="Sharma G."/>
            <person name="Subramanian S."/>
        </authorList>
    </citation>
    <scope>NUCLEOTIDE SEQUENCE [LARGE SCALE GENOMIC DNA]</scope>
    <source>
        <strain evidence="11 12">DSM 15201</strain>
    </source>
</reference>
<name>A0A0C2CPR1_9BACT</name>
<comment type="catalytic activity">
    <reaction evidence="7 8">
        <text>CMP + ATP = CDP + ADP</text>
        <dbReference type="Rhea" id="RHEA:11600"/>
        <dbReference type="ChEBI" id="CHEBI:30616"/>
        <dbReference type="ChEBI" id="CHEBI:58069"/>
        <dbReference type="ChEBI" id="CHEBI:60377"/>
        <dbReference type="ChEBI" id="CHEBI:456216"/>
        <dbReference type="EC" id="2.7.4.25"/>
    </reaction>
</comment>
<dbReference type="Pfam" id="PF02224">
    <property type="entry name" value="Cytidylate_kin"/>
    <property type="match status" value="1"/>
</dbReference>
<evidence type="ECO:0000256" key="8">
    <source>
        <dbReference type="HAMAP-Rule" id="MF_00238"/>
    </source>
</evidence>
<dbReference type="InterPro" id="IPR011994">
    <property type="entry name" value="Cytidylate_kinase_dom"/>
</dbReference>
<dbReference type="GO" id="GO:0036431">
    <property type="term" value="F:dCMP kinase activity"/>
    <property type="evidence" value="ECO:0007669"/>
    <property type="project" value="InterPro"/>
</dbReference>
<feature type="region of interest" description="Disordered" evidence="9">
    <location>
        <begin position="172"/>
        <end position="220"/>
    </location>
</feature>
<dbReference type="GO" id="GO:0036430">
    <property type="term" value="F:CMP kinase activity"/>
    <property type="evidence" value="ECO:0007669"/>
    <property type="project" value="RHEA"/>
</dbReference>
<evidence type="ECO:0000256" key="6">
    <source>
        <dbReference type="ARBA" id="ARBA00047615"/>
    </source>
</evidence>
<dbReference type="InterPro" id="IPR027417">
    <property type="entry name" value="P-loop_NTPase"/>
</dbReference>
<sequence>MPAELIVIDGPAGAGKSTVARRIADLFGAALLDTGAIYRSLAWLARGRGVAWEDEAGLAAIAAELRIEFQPPAEPGTRQRVLILSPLEAPERGPIDVTGLIRSPEISEGASRVSQHAAVRGALLDIQRAIAATSVAAGRGCVAEGRDMGTVVFPDAAHKFFLTATRDARASRRHKELTASGELAASGEAPSRSEVETEMARRDQRDSSRETAPLQQAKDAALIDSSELDIDAVVARIVAAVRGPGQTTA</sequence>
<evidence type="ECO:0000256" key="3">
    <source>
        <dbReference type="ARBA" id="ARBA00022741"/>
    </source>
</evidence>